<reference evidence="1 2" key="1">
    <citation type="submission" date="2018-08" db="EMBL/GenBank/DDBJ databases">
        <title>Genome Sequence of Clavibacter michiganensis Subspecies type strains, and the Atypical Peach-Colored Strains Isolated from Tomato.</title>
        <authorList>
            <person name="Osdaghi E."/>
            <person name="Portier P."/>
            <person name="Briand M."/>
            <person name="Jacques M.-A."/>
        </authorList>
    </citation>
    <scope>NUCLEOTIDE SEQUENCE [LARGE SCALE GENOMIC DNA]</scope>
    <source>
        <strain evidence="1 2">CFBP 8216</strain>
    </source>
</reference>
<organism evidence="1 2">
    <name type="scientific">Clavibacter californiensis</name>
    <dbReference type="NCBI Taxonomy" id="1401995"/>
    <lineage>
        <taxon>Bacteria</taxon>
        <taxon>Bacillati</taxon>
        <taxon>Actinomycetota</taxon>
        <taxon>Actinomycetes</taxon>
        <taxon>Micrococcales</taxon>
        <taxon>Microbacteriaceae</taxon>
        <taxon>Clavibacter</taxon>
    </lineage>
</organism>
<sequence>RPAVAFLARSGRVDGRDDVEAVRILRESGWRTVVLDDGTRPADAWSAARAEEMAR</sequence>
<evidence type="ECO:0000313" key="1">
    <source>
        <dbReference type="EMBL" id="RII87178.1"/>
    </source>
</evidence>
<accession>A0ABX9N1F8</accession>
<dbReference type="Proteomes" id="UP000265355">
    <property type="component" value="Unassembled WGS sequence"/>
</dbReference>
<protein>
    <submittedName>
        <fullName evidence="1">DUF58 domain-containing protein</fullName>
    </submittedName>
</protein>
<proteinExistence type="predicted"/>
<keyword evidence="2" id="KW-1185">Reference proteome</keyword>
<dbReference type="EMBL" id="QWEE01000547">
    <property type="protein sequence ID" value="RII87178.1"/>
    <property type="molecule type" value="Genomic_DNA"/>
</dbReference>
<evidence type="ECO:0000313" key="2">
    <source>
        <dbReference type="Proteomes" id="UP000265355"/>
    </source>
</evidence>
<gene>
    <name evidence="1" type="ORF">DZF98_16035</name>
</gene>
<feature type="non-terminal residue" evidence="1">
    <location>
        <position position="1"/>
    </location>
</feature>
<name>A0ABX9N1F8_9MICO</name>
<comment type="caution">
    <text evidence="1">The sequence shown here is derived from an EMBL/GenBank/DDBJ whole genome shotgun (WGS) entry which is preliminary data.</text>
</comment>